<comment type="function">
    <text evidence="5">Catalyzes the phosphorylation of the 3'-hydroxyl group of dephosphocoenzyme A to form coenzyme A.</text>
</comment>
<keyword evidence="3 5" id="KW-0067">ATP-binding</keyword>
<dbReference type="SUPFAM" id="SSF52540">
    <property type="entry name" value="P-loop containing nucleoside triphosphate hydrolases"/>
    <property type="match status" value="1"/>
</dbReference>
<accession>A0A1N7LF97</accession>
<dbReference type="GO" id="GO:0005737">
    <property type="term" value="C:cytoplasm"/>
    <property type="evidence" value="ECO:0007669"/>
    <property type="project" value="UniProtKB-SubCell"/>
</dbReference>
<dbReference type="Pfam" id="PF01121">
    <property type="entry name" value="CoaE"/>
    <property type="match status" value="1"/>
</dbReference>
<evidence type="ECO:0000256" key="2">
    <source>
        <dbReference type="ARBA" id="ARBA00022741"/>
    </source>
</evidence>
<organism evidence="7 8">
    <name type="scientific">Rhodobacter aestuarii</name>
    <dbReference type="NCBI Taxonomy" id="453582"/>
    <lineage>
        <taxon>Bacteria</taxon>
        <taxon>Pseudomonadati</taxon>
        <taxon>Pseudomonadota</taxon>
        <taxon>Alphaproteobacteria</taxon>
        <taxon>Rhodobacterales</taxon>
        <taxon>Rhodobacter group</taxon>
        <taxon>Rhodobacter</taxon>
    </lineage>
</organism>
<sequence>MTHPFRLGLTGSIGMGKSTTARLFAEEGIPVWDADATVHGLYQKDGAAVQAIAQAFPQAVQDGAVQRALLKKALVEDKQAFSRLETIVHPLVRAARAAFLQAHAGAEIVLLDVPLLYETGGEKDCDAVLVVTADPQVQRERVLARGQMTEAQLDLILARQMPDAEKRARADYIIETRSLDQVRVAVRDLIKTIKAAHA</sequence>
<comment type="similarity">
    <text evidence="1 5">Belongs to the CoaE family.</text>
</comment>
<dbReference type="Proteomes" id="UP000186221">
    <property type="component" value="Unassembled WGS sequence"/>
</dbReference>
<protein>
    <recommendedName>
        <fullName evidence="5 6">Dephospho-CoA kinase</fullName>
        <ecNumber evidence="5 6">2.7.1.24</ecNumber>
    </recommendedName>
    <alternativeName>
        <fullName evidence="5">Dephosphocoenzyme A kinase</fullName>
    </alternativeName>
</protein>
<keyword evidence="5" id="KW-0963">Cytoplasm</keyword>
<evidence type="ECO:0000256" key="3">
    <source>
        <dbReference type="ARBA" id="ARBA00022840"/>
    </source>
</evidence>
<comment type="subcellular location">
    <subcellularLocation>
        <location evidence="5">Cytoplasm</location>
    </subcellularLocation>
</comment>
<dbReference type="HAMAP" id="MF_00376">
    <property type="entry name" value="Dephospho_CoA_kinase"/>
    <property type="match status" value="1"/>
</dbReference>
<evidence type="ECO:0000313" key="7">
    <source>
        <dbReference type="EMBL" id="SIS72480.1"/>
    </source>
</evidence>
<evidence type="ECO:0000256" key="4">
    <source>
        <dbReference type="ARBA" id="ARBA00022993"/>
    </source>
</evidence>
<dbReference type="EMBL" id="FTOG01000004">
    <property type="protein sequence ID" value="SIS72480.1"/>
    <property type="molecule type" value="Genomic_DNA"/>
</dbReference>
<dbReference type="GO" id="GO:0015937">
    <property type="term" value="P:coenzyme A biosynthetic process"/>
    <property type="evidence" value="ECO:0007669"/>
    <property type="project" value="UniProtKB-UniRule"/>
</dbReference>
<dbReference type="PROSITE" id="PS51219">
    <property type="entry name" value="DPCK"/>
    <property type="match status" value="1"/>
</dbReference>
<comment type="pathway">
    <text evidence="5">Cofactor biosynthesis; coenzyme A biosynthesis; CoA from (R)-pantothenate: step 5/5.</text>
</comment>
<dbReference type="PANTHER" id="PTHR10695">
    <property type="entry name" value="DEPHOSPHO-COA KINASE-RELATED"/>
    <property type="match status" value="1"/>
</dbReference>
<dbReference type="Gene3D" id="3.40.50.300">
    <property type="entry name" value="P-loop containing nucleotide triphosphate hydrolases"/>
    <property type="match status" value="1"/>
</dbReference>
<evidence type="ECO:0000256" key="1">
    <source>
        <dbReference type="ARBA" id="ARBA00009018"/>
    </source>
</evidence>
<feature type="binding site" evidence="5">
    <location>
        <begin position="14"/>
        <end position="19"/>
    </location>
    <ligand>
        <name>ATP</name>
        <dbReference type="ChEBI" id="CHEBI:30616"/>
    </ligand>
</feature>
<keyword evidence="4 5" id="KW-0173">Coenzyme A biosynthesis</keyword>
<dbReference type="EC" id="2.7.1.24" evidence="5 6"/>
<dbReference type="GO" id="GO:0005524">
    <property type="term" value="F:ATP binding"/>
    <property type="evidence" value="ECO:0007669"/>
    <property type="project" value="UniProtKB-UniRule"/>
</dbReference>
<dbReference type="UniPathway" id="UPA00241">
    <property type="reaction ID" value="UER00356"/>
</dbReference>
<keyword evidence="5" id="KW-0808">Transferase</keyword>
<comment type="catalytic activity">
    <reaction evidence="5">
        <text>3'-dephospho-CoA + ATP = ADP + CoA + H(+)</text>
        <dbReference type="Rhea" id="RHEA:18245"/>
        <dbReference type="ChEBI" id="CHEBI:15378"/>
        <dbReference type="ChEBI" id="CHEBI:30616"/>
        <dbReference type="ChEBI" id="CHEBI:57287"/>
        <dbReference type="ChEBI" id="CHEBI:57328"/>
        <dbReference type="ChEBI" id="CHEBI:456216"/>
        <dbReference type="EC" id="2.7.1.24"/>
    </reaction>
</comment>
<reference evidence="8" key="1">
    <citation type="submission" date="2017-01" db="EMBL/GenBank/DDBJ databases">
        <authorList>
            <person name="Varghese N."/>
            <person name="Submissions S."/>
        </authorList>
    </citation>
    <scope>NUCLEOTIDE SEQUENCE [LARGE SCALE GENOMIC DNA]</scope>
    <source>
        <strain evidence="8">DSM 19945</strain>
    </source>
</reference>
<dbReference type="STRING" id="453582.SAMN05421580_10445"/>
<dbReference type="NCBIfam" id="TIGR00152">
    <property type="entry name" value="dephospho-CoA kinase"/>
    <property type="match status" value="1"/>
</dbReference>
<dbReference type="InterPro" id="IPR027417">
    <property type="entry name" value="P-loop_NTPase"/>
</dbReference>
<dbReference type="OrthoDB" id="9812943at2"/>
<evidence type="ECO:0000256" key="6">
    <source>
        <dbReference type="NCBIfam" id="TIGR00152"/>
    </source>
</evidence>
<keyword evidence="8" id="KW-1185">Reference proteome</keyword>
<name>A0A1N7LF97_9RHOB</name>
<dbReference type="InterPro" id="IPR001977">
    <property type="entry name" value="Depp_CoAkinase"/>
</dbReference>
<dbReference type="AlphaFoldDB" id="A0A1N7LF97"/>
<evidence type="ECO:0000256" key="5">
    <source>
        <dbReference type="HAMAP-Rule" id="MF_00376"/>
    </source>
</evidence>
<dbReference type="CDD" id="cd02022">
    <property type="entry name" value="DPCK"/>
    <property type="match status" value="1"/>
</dbReference>
<dbReference type="RefSeq" id="WP_076484315.1">
    <property type="nucleotide sequence ID" value="NZ_FTOG01000004.1"/>
</dbReference>
<keyword evidence="2 5" id="KW-0547">Nucleotide-binding</keyword>
<dbReference type="PANTHER" id="PTHR10695:SF46">
    <property type="entry name" value="BIFUNCTIONAL COENZYME A SYNTHASE-RELATED"/>
    <property type="match status" value="1"/>
</dbReference>
<keyword evidence="5 7" id="KW-0418">Kinase</keyword>
<gene>
    <name evidence="5" type="primary">coaE</name>
    <name evidence="7" type="ORF">SAMN05421580_10445</name>
</gene>
<evidence type="ECO:0000313" key="8">
    <source>
        <dbReference type="Proteomes" id="UP000186221"/>
    </source>
</evidence>
<proteinExistence type="inferred from homology"/>
<dbReference type="GO" id="GO:0004140">
    <property type="term" value="F:dephospho-CoA kinase activity"/>
    <property type="evidence" value="ECO:0007669"/>
    <property type="project" value="UniProtKB-UniRule"/>
</dbReference>